<dbReference type="Pfam" id="PF00583">
    <property type="entry name" value="Acetyltransf_1"/>
    <property type="match status" value="1"/>
</dbReference>
<dbReference type="Proteomes" id="UP000598633">
    <property type="component" value="Unassembled WGS sequence"/>
</dbReference>
<dbReference type="EMBL" id="JACXWA010000026">
    <property type="protein sequence ID" value="MBD3870051.1"/>
    <property type="molecule type" value="Genomic_DNA"/>
</dbReference>
<accession>A0A8J7C462</accession>
<gene>
    <name evidence="2" type="ORF">IFJ97_01670</name>
</gene>
<name>A0A8J7C462_9BACT</name>
<protein>
    <submittedName>
        <fullName evidence="2">GNAT family N-acetyltransferase</fullName>
    </submittedName>
</protein>
<organism evidence="2 3">
    <name type="scientific">Candidatus Sulfomarinibacter kjeldsenii</name>
    <dbReference type="NCBI Taxonomy" id="2885994"/>
    <lineage>
        <taxon>Bacteria</taxon>
        <taxon>Pseudomonadati</taxon>
        <taxon>Acidobacteriota</taxon>
        <taxon>Thermoanaerobaculia</taxon>
        <taxon>Thermoanaerobaculales</taxon>
        <taxon>Candidatus Sulfomarinibacteraceae</taxon>
        <taxon>Candidatus Sulfomarinibacter</taxon>
    </lineage>
</organism>
<dbReference type="AlphaFoldDB" id="A0A8J7C462"/>
<dbReference type="CDD" id="cd04301">
    <property type="entry name" value="NAT_SF"/>
    <property type="match status" value="1"/>
</dbReference>
<sequence>MAKIKVRTINREELPGIAILRDAVAADLAAYPASRGILDLEMDIDPELRHLFSHDPDGFFTVYEGGETLGFAAAHVRPRQCILSELWVLPQHQGRGAGKALLSRILAFGERSGAREFLAIVPTEPGIQALMLGHGFEPMTTAYQFSLPVSSATRLASGLKGLLSGKDATTDLLNRRGQADIDRIDRVTRNITREADHLFWLKERQLRAALVQQGSRIAAYAYGGVEQVGPVAGSTQDAALAALGWALDLAVDAGATGDIELRVPAPFGPAVEALLDTDASLHATLLLYGKGISLSFDRSLFGTLCLP</sequence>
<feature type="domain" description="N-acetyltransferase" evidence="1">
    <location>
        <begin position="4"/>
        <end position="160"/>
    </location>
</feature>
<dbReference type="SUPFAM" id="SSF55729">
    <property type="entry name" value="Acyl-CoA N-acyltransferases (Nat)"/>
    <property type="match status" value="1"/>
</dbReference>
<evidence type="ECO:0000259" key="1">
    <source>
        <dbReference type="PROSITE" id="PS51186"/>
    </source>
</evidence>
<dbReference type="InterPro" id="IPR000182">
    <property type="entry name" value="GNAT_dom"/>
</dbReference>
<evidence type="ECO:0000313" key="2">
    <source>
        <dbReference type="EMBL" id="MBD3870051.1"/>
    </source>
</evidence>
<dbReference type="InterPro" id="IPR016181">
    <property type="entry name" value="Acyl_CoA_acyltransferase"/>
</dbReference>
<evidence type="ECO:0000313" key="3">
    <source>
        <dbReference type="Proteomes" id="UP000598633"/>
    </source>
</evidence>
<comment type="caution">
    <text evidence="2">The sequence shown here is derived from an EMBL/GenBank/DDBJ whole genome shotgun (WGS) entry which is preliminary data.</text>
</comment>
<proteinExistence type="predicted"/>
<dbReference type="GO" id="GO:0016747">
    <property type="term" value="F:acyltransferase activity, transferring groups other than amino-acyl groups"/>
    <property type="evidence" value="ECO:0007669"/>
    <property type="project" value="InterPro"/>
</dbReference>
<reference evidence="2 3" key="1">
    <citation type="submission" date="2020-08" db="EMBL/GenBank/DDBJ databases">
        <title>Acidobacteriota in marine sediments use diverse sulfur dissimilation pathways.</title>
        <authorList>
            <person name="Wasmund K."/>
        </authorList>
    </citation>
    <scope>NUCLEOTIDE SEQUENCE [LARGE SCALE GENOMIC DNA]</scope>
    <source>
        <strain evidence="2">MAG AM3-A</strain>
    </source>
</reference>
<dbReference type="Gene3D" id="3.40.630.30">
    <property type="match status" value="1"/>
</dbReference>
<dbReference type="PROSITE" id="PS51186">
    <property type="entry name" value="GNAT"/>
    <property type="match status" value="1"/>
</dbReference>